<feature type="transmembrane region" description="Helical" evidence="1">
    <location>
        <begin position="29"/>
        <end position="47"/>
    </location>
</feature>
<dbReference type="EMBL" id="UYRU01080678">
    <property type="protein sequence ID" value="VDN31287.1"/>
    <property type="molecule type" value="Genomic_DNA"/>
</dbReference>
<gene>
    <name evidence="2" type="ORF">DILT_LOCUS15721</name>
</gene>
<keyword evidence="1" id="KW-0472">Membrane</keyword>
<protein>
    <submittedName>
        <fullName evidence="2">Uncharacterized protein</fullName>
    </submittedName>
</protein>
<organism evidence="2 3">
    <name type="scientific">Dibothriocephalus latus</name>
    <name type="common">Fish tapeworm</name>
    <name type="synonym">Diphyllobothrium latum</name>
    <dbReference type="NCBI Taxonomy" id="60516"/>
    <lineage>
        <taxon>Eukaryota</taxon>
        <taxon>Metazoa</taxon>
        <taxon>Spiralia</taxon>
        <taxon>Lophotrochozoa</taxon>
        <taxon>Platyhelminthes</taxon>
        <taxon>Cestoda</taxon>
        <taxon>Eucestoda</taxon>
        <taxon>Diphyllobothriidea</taxon>
        <taxon>Diphyllobothriidae</taxon>
        <taxon>Dibothriocephalus</taxon>
    </lineage>
</organism>
<sequence>MLKMTLLRIFLSQCPLFQSQGFKNRPLRVVVSIVLTTYALLLGLYVLSQSTQHSAKSTSYSLSSAKRGREAVCASDWYASIWAKIGVSYRLQLKVPVDPTVAKTHFDRVSSSIVVKYDSCPCLLSFEDMAEIEDRFWRLRVGKQVYRLYPQSLNMSDVVIRVKCSAGGRFP</sequence>
<evidence type="ECO:0000313" key="3">
    <source>
        <dbReference type="Proteomes" id="UP000281553"/>
    </source>
</evidence>
<evidence type="ECO:0000313" key="2">
    <source>
        <dbReference type="EMBL" id="VDN31287.1"/>
    </source>
</evidence>
<reference evidence="2 3" key="1">
    <citation type="submission" date="2018-11" db="EMBL/GenBank/DDBJ databases">
        <authorList>
            <consortium name="Pathogen Informatics"/>
        </authorList>
    </citation>
    <scope>NUCLEOTIDE SEQUENCE [LARGE SCALE GENOMIC DNA]</scope>
</reference>
<keyword evidence="1" id="KW-0812">Transmembrane</keyword>
<keyword evidence="1" id="KW-1133">Transmembrane helix</keyword>
<dbReference type="AlphaFoldDB" id="A0A3P7NA68"/>
<proteinExistence type="predicted"/>
<name>A0A3P7NA68_DIBLA</name>
<evidence type="ECO:0000256" key="1">
    <source>
        <dbReference type="SAM" id="Phobius"/>
    </source>
</evidence>
<accession>A0A3P7NA68</accession>
<dbReference type="Proteomes" id="UP000281553">
    <property type="component" value="Unassembled WGS sequence"/>
</dbReference>
<keyword evidence="3" id="KW-1185">Reference proteome</keyword>